<dbReference type="InterPro" id="IPR013783">
    <property type="entry name" value="Ig-like_fold"/>
</dbReference>
<dbReference type="OrthoDB" id="267743at2"/>
<evidence type="ECO:0000313" key="3">
    <source>
        <dbReference type="Proteomes" id="UP000319342"/>
    </source>
</evidence>
<dbReference type="Proteomes" id="UP000319342">
    <property type="component" value="Chromosome"/>
</dbReference>
<dbReference type="Gene3D" id="3.60.20.10">
    <property type="entry name" value="Glutamine Phosphoribosylpyrophosphate, subunit 1, domain 1"/>
    <property type="match status" value="1"/>
</dbReference>
<proteinExistence type="predicted"/>
<sequence>MGGTTRRFDPGTIPVLAIAGLAPAPIHRVLRSPMRTRLVAFLLCALVALARPAHATWSIVVVDTATGEVCIAGATCIANEDLRELLPVIVVGRGGGAAQALVGGNNKSYIWNGLIAGDTPQQILAALAAGPTNHQCRQYGIVDFANAPVTFSGSNGFCVGNAQFGVAGTSGSLRYAIQGNVLTDDSVVLAAESALIGAGGDLGQRVMAAMEAARALGGDGRCSCSQSAPTSCGAPPPGFSKSAYISFVQLARIGDTDGICTTGAGCANGDYYLSLAVKGNPSSPLDPVVSLKNRYDTWRNGLAGRPDHVLSEVDSSALRLPADGATQATHTVRLVDVNGSALTTGGASVTITAPGGLVAVGPVTDNGDGTYTFATTAGASVGVEVLEIVVDDGVRAVRLYPDRRLDLDPAAELHCGFASVPTGGDAFVPLTLDLGVARAGWSYIVLGSASGTTPGTPYPGGVLPLVYDAVTEFTLLAPGPPFLPGSIGQLDASGRATAALAVPAATLAFLVGVRFDLAALATDGGPAVATNADGFVVM</sequence>
<keyword evidence="3" id="KW-1185">Reference proteome</keyword>
<dbReference type="InterPro" id="IPR008964">
    <property type="entry name" value="Invasin/intimin_cell_adhesion"/>
</dbReference>
<dbReference type="InterPro" id="IPR029055">
    <property type="entry name" value="Ntn_hydrolases_N"/>
</dbReference>
<dbReference type="PANTHER" id="PTHR39328:SF1">
    <property type="entry name" value="BLL2871 PROTEIN"/>
    <property type="match status" value="1"/>
</dbReference>
<dbReference type="SUPFAM" id="SSF49373">
    <property type="entry name" value="Invasin/intimin cell-adhesion fragments"/>
    <property type="match status" value="1"/>
</dbReference>
<dbReference type="InterPro" id="IPR010430">
    <property type="entry name" value="DUF1028"/>
</dbReference>
<accession>A0A518D4G4</accession>
<feature type="domain" description="Invasin" evidence="1">
    <location>
        <begin position="311"/>
        <end position="391"/>
    </location>
</feature>
<protein>
    <recommendedName>
        <fullName evidence="1">Invasin domain-containing protein</fullName>
    </recommendedName>
</protein>
<reference evidence="2 3" key="1">
    <citation type="submission" date="2019-02" db="EMBL/GenBank/DDBJ databases">
        <title>Deep-cultivation of Planctomycetes and their phenomic and genomic characterization uncovers novel biology.</title>
        <authorList>
            <person name="Wiegand S."/>
            <person name="Jogler M."/>
            <person name="Boedeker C."/>
            <person name="Pinto D."/>
            <person name="Vollmers J."/>
            <person name="Rivas-Marin E."/>
            <person name="Kohn T."/>
            <person name="Peeters S.H."/>
            <person name="Heuer A."/>
            <person name="Rast P."/>
            <person name="Oberbeckmann S."/>
            <person name="Bunk B."/>
            <person name="Jeske O."/>
            <person name="Meyerdierks A."/>
            <person name="Storesund J.E."/>
            <person name="Kallscheuer N."/>
            <person name="Luecker S."/>
            <person name="Lage O.M."/>
            <person name="Pohl T."/>
            <person name="Merkel B.J."/>
            <person name="Hornburger P."/>
            <person name="Mueller R.-W."/>
            <person name="Bruemmer F."/>
            <person name="Labrenz M."/>
            <person name="Spormann A.M."/>
            <person name="Op den Camp H."/>
            <person name="Overmann J."/>
            <person name="Amann R."/>
            <person name="Jetten M.S.M."/>
            <person name="Mascher T."/>
            <person name="Medema M.H."/>
            <person name="Devos D.P."/>
            <person name="Kaster A.-K."/>
            <person name="Ovreas L."/>
            <person name="Rohde M."/>
            <person name="Galperin M.Y."/>
            <person name="Jogler C."/>
        </authorList>
    </citation>
    <scope>NUCLEOTIDE SEQUENCE [LARGE SCALE GENOMIC DNA]</scope>
    <source>
        <strain evidence="2 3">Pla163</strain>
    </source>
</reference>
<dbReference type="InterPro" id="IPR015217">
    <property type="entry name" value="Invasin_dom_3"/>
</dbReference>
<dbReference type="EMBL" id="CP036290">
    <property type="protein sequence ID" value="QDU86362.1"/>
    <property type="molecule type" value="Genomic_DNA"/>
</dbReference>
<evidence type="ECO:0000313" key="2">
    <source>
        <dbReference type="EMBL" id="QDU86362.1"/>
    </source>
</evidence>
<name>A0A518D4G4_9BACT</name>
<organism evidence="2 3">
    <name type="scientific">Rohdeia mirabilis</name>
    <dbReference type="NCBI Taxonomy" id="2528008"/>
    <lineage>
        <taxon>Bacteria</taxon>
        <taxon>Pseudomonadati</taxon>
        <taxon>Planctomycetota</taxon>
        <taxon>Planctomycetia</taxon>
        <taxon>Planctomycetia incertae sedis</taxon>
        <taxon>Rohdeia</taxon>
    </lineage>
</organism>
<gene>
    <name evidence="2" type="ORF">Pla163_35130</name>
</gene>
<dbReference type="Pfam" id="PF09134">
    <property type="entry name" value="Invasin_D3"/>
    <property type="match status" value="1"/>
</dbReference>
<evidence type="ECO:0000259" key="1">
    <source>
        <dbReference type="Pfam" id="PF09134"/>
    </source>
</evidence>
<dbReference type="Pfam" id="PF06267">
    <property type="entry name" value="DUF1028"/>
    <property type="match status" value="1"/>
</dbReference>
<dbReference type="PANTHER" id="PTHR39328">
    <property type="entry name" value="BLL2871 PROTEIN"/>
    <property type="match status" value="1"/>
</dbReference>
<dbReference type="AlphaFoldDB" id="A0A518D4G4"/>
<dbReference type="SUPFAM" id="SSF56235">
    <property type="entry name" value="N-terminal nucleophile aminohydrolases (Ntn hydrolases)"/>
    <property type="match status" value="1"/>
</dbReference>
<dbReference type="Gene3D" id="2.60.40.10">
    <property type="entry name" value="Immunoglobulins"/>
    <property type="match status" value="1"/>
</dbReference>